<keyword evidence="2 3" id="KW-0378">Hydrolase</keyword>
<dbReference type="SUPFAM" id="SSF55811">
    <property type="entry name" value="Nudix"/>
    <property type="match status" value="1"/>
</dbReference>
<dbReference type="Pfam" id="PF00293">
    <property type="entry name" value="NUDIX"/>
    <property type="match status" value="1"/>
</dbReference>
<dbReference type="GO" id="GO:0016787">
    <property type="term" value="F:hydrolase activity"/>
    <property type="evidence" value="ECO:0007669"/>
    <property type="project" value="UniProtKB-KW"/>
</dbReference>
<dbReference type="Gene3D" id="3.90.79.10">
    <property type="entry name" value="Nucleoside Triphosphate Pyrophosphohydrolase"/>
    <property type="match status" value="1"/>
</dbReference>
<dbReference type="InterPro" id="IPR015797">
    <property type="entry name" value="NUDIX_hydrolase-like_dom_sf"/>
</dbReference>
<keyword evidence="6" id="KW-1185">Reference proteome</keyword>
<protein>
    <submittedName>
        <fullName evidence="5">8-oxo-dGTP pyrophosphatase MutT (NUDIX family)</fullName>
    </submittedName>
</protein>
<dbReference type="InterPro" id="IPR020084">
    <property type="entry name" value="NUDIX_hydrolase_CS"/>
</dbReference>
<evidence type="ECO:0000259" key="4">
    <source>
        <dbReference type="PROSITE" id="PS51462"/>
    </source>
</evidence>
<evidence type="ECO:0000313" key="6">
    <source>
        <dbReference type="Proteomes" id="UP000527143"/>
    </source>
</evidence>
<dbReference type="RefSeq" id="WP_184084956.1">
    <property type="nucleotide sequence ID" value="NZ_JACIJF010000002.1"/>
</dbReference>
<dbReference type="InterPro" id="IPR000086">
    <property type="entry name" value="NUDIX_hydrolase_dom"/>
</dbReference>
<dbReference type="Proteomes" id="UP000527143">
    <property type="component" value="Unassembled WGS sequence"/>
</dbReference>
<comment type="cofactor">
    <cofactor evidence="1">
        <name>Mg(2+)</name>
        <dbReference type="ChEBI" id="CHEBI:18420"/>
    </cofactor>
</comment>
<evidence type="ECO:0000313" key="5">
    <source>
        <dbReference type="EMBL" id="MBB5709762.1"/>
    </source>
</evidence>
<dbReference type="InterPro" id="IPR020476">
    <property type="entry name" value="Nudix_hydrolase"/>
</dbReference>
<comment type="similarity">
    <text evidence="3">Belongs to the Nudix hydrolase family.</text>
</comment>
<dbReference type="PROSITE" id="PS00893">
    <property type="entry name" value="NUDIX_BOX"/>
    <property type="match status" value="1"/>
</dbReference>
<dbReference type="EMBL" id="JACIJF010000002">
    <property type="protein sequence ID" value="MBB5709762.1"/>
    <property type="molecule type" value="Genomic_DNA"/>
</dbReference>
<name>A0A840YPH5_9SPHN</name>
<reference evidence="5 6" key="1">
    <citation type="submission" date="2020-08" db="EMBL/GenBank/DDBJ databases">
        <title>Genomic Encyclopedia of Type Strains, Phase IV (KMG-IV): sequencing the most valuable type-strain genomes for metagenomic binning, comparative biology and taxonomic classification.</title>
        <authorList>
            <person name="Goeker M."/>
        </authorList>
    </citation>
    <scope>NUCLEOTIDE SEQUENCE [LARGE SCALE GENOMIC DNA]</scope>
    <source>
        <strain evidence="5 6">DSM 26736</strain>
    </source>
</reference>
<sequence>MPRFLIRLAVSAYQRLCRALWFFTRPHSQGVQAVVRTPGGNVVLVRLSYRAGWHLPGGGVKRGETPEAAMLRELREEIGLASHTSIRQADRFEHVIDFKRDTVRVFLVEGAVYRPARSLEIEAVAAFAADALPEGLGSRARRFVERVGG</sequence>
<evidence type="ECO:0000256" key="1">
    <source>
        <dbReference type="ARBA" id="ARBA00001946"/>
    </source>
</evidence>
<accession>A0A840YPH5</accession>
<comment type="caution">
    <text evidence="5">The sequence shown here is derived from an EMBL/GenBank/DDBJ whole genome shotgun (WGS) entry which is preliminary data.</text>
</comment>
<dbReference type="PANTHER" id="PTHR43046:SF14">
    <property type="entry name" value="MUTT_NUDIX FAMILY PROTEIN"/>
    <property type="match status" value="1"/>
</dbReference>
<proteinExistence type="inferred from homology"/>
<dbReference type="PRINTS" id="PR00502">
    <property type="entry name" value="NUDIXFAMILY"/>
</dbReference>
<organism evidence="5 6">
    <name type="scientific">Sphingomonas xinjiangensis</name>
    <dbReference type="NCBI Taxonomy" id="643568"/>
    <lineage>
        <taxon>Bacteria</taxon>
        <taxon>Pseudomonadati</taxon>
        <taxon>Pseudomonadota</taxon>
        <taxon>Alphaproteobacteria</taxon>
        <taxon>Sphingomonadales</taxon>
        <taxon>Sphingomonadaceae</taxon>
        <taxon>Sphingomonas</taxon>
    </lineage>
</organism>
<dbReference type="PROSITE" id="PS51462">
    <property type="entry name" value="NUDIX"/>
    <property type="match status" value="1"/>
</dbReference>
<dbReference type="AlphaFoldDB" id="A0A840YPH5"/>
<evidence type="ECO:0000256" key="3">
    <source>
        <dbReference type="RuleBase" id="RU003476"/>
    </source>
</evidence>
<gene>
    <name evidence="5" type="ORF">FHT02_000984</name>
</gene>
<evidence type="ECO:0000256" key="2">
    <source>
        <dbReference type="ARBA" id="ARBA00022801"/>
    </source>
</evidence>
<dbReference type="PANTHER" id="PTHR43046">
    <property type="entry name" value="GDP-MANNOSE MANNOSYL HYDROLASE"/>
    <property type="match status" value="1"/>
</dbReference>
<feature type="domain" description="Nudix hydrolase" evidence="4">
    <location>
        <begin position="26"/>
        <end position="149"/>
    </location>
</feature>